<feature type="region of interest" description="Disordered" evidence="1">
    <location>
        <begin position="436"/>
        <end position="474"/>
    </location>
</feature>
<evidence type="ECO:0000256" key="1">
    <source>
        <dbReference type="SAM" id="MobiDB-lite"/>
    </source>
</evidence>
<feature type="compositionally biased region" description="Low complexity" evidence="1">
    <location>
        <begin position="438"/>
        <end position="447"/>
    </location>
</feature>
<protein>
    <recommendedName>
        <fullName evidence="4">DNA primase</fullName>
    </recommendedName>
</protein>
<feature type="compositionally biased region" description="Polar residues" evidence="1">
    <location>
        <begin position="10"/>
        <end position="22"/>
    </location>
</feature>
<feature type="region of interest" description="Disordered" evidence="1">
    <location>
        <begin position="1"/>
        <end position="25"/>
    </location>
</feature>
<organism evidence="2 3">
    <name type="scientific">Halobium salinum</name>
    <dbReference type="NCBI Taxonomy" id="1364940"/>
    <lineage>
        <taxon>Archaea</taxon>
        <taxon>Methanobacteriati</taxon>
        <taxon>Methanobacteriota</taxon>
        <taxon>Stenosarchaea group</taxon>
        <taxon>Halobacteria</taxon>
        <taxon>Halobacteriales</taxon>
        <taxon>Haloferacaceae</taxon>
        <taxon>Halobium</taxon>
    </lineage>
</organism>
<dbReference type="Proteomes" id="UP001595921">
    <property type="component" value="Unassembled WGS sequence"/>
</dbReference>
<proteinExistence type="predicted"/>
<reference evidence="2 3" key="1">
    <citation type="journal article" date="2019" name="Int. J. Syst. Evol. Microbiol.">
        <title>The Global Catalogue of Microorganisms (GCM) 10K type strain sequencing project: providing services to taxonomists for standard genome sequencing and annotation.</title>
        <authorList>
            <consortium name="The Broad Institute Genomics Platform"/>
            <consortium name="The Broad Institute Genome Sequencing Center for Infectious Disease"/>
            <person name="Wu L."/>
            <person name="Ma J."/>
        </authorList>
    </citation>
    <scope>NUCLEOTIDE SEQUENCE [LARGE SCALE GENOMIC DNA]</scope>
    <source>
        <strain evidence="2 3">CGMCC 1.12553</strain>
    </source>
</reference>
<dbReference type="Gene3D" id="3.90.920.10">
    <property type="entry name" value="DNA primase, PRIM domain"/>
    <property type="match status" value="1"/>
</dbReference>
<dbReference type="SUPFAM" id="SSF56747">
    <property type="entry name" value="Prim-pol domain"/>
    <property type="match status" value="1"/>
</dbReference>
<keyword evidence="3" id="KW-1185">Reference proteome</keyword>
<evidence type="ECO:0008006" key="4">
    <source>
        <dbReference type="Google" id="ProtNLM"/>
    </source>
</evidence>
<evidence type="ECO:0000313" key="3">
    <source>
        <dbReference type="Proteomes" id="UP001595921"/>
    </source>
</evidence>
<gene>
    <name evidence="2" type="ORF">ACFO0N_15270</name>
</gene>
<dbReference type="EMBL" id="JBHSDS010000008">
    <property type="protein sequence ID" value="MFC4359305.1"/>
    <property type="molecule type" value="Genomic_DNA"/>
</dbReference>
<dbReference type="RefSeq" id="WP_267622791.1">
    <property type="nucleotide sequence ID" value="NZ_JAODIW010000006.1"/>
</dbReference>
<name>A0ABD5PF79_9EURY</name>
<accession>A0ABD5PF79</accession>
<evidence type="ECO:0000313" key="2">
    <source>
        <dbReference type="EMBL" id="MFC4359305.1"/>
    </source>
</evidence>
<dbReference type="AlphaFoldDB" id="A0ABD5PF79"/>
<sequence>MIDTVDSDVATDTITNTPSKNTPYVRYGFPEGINKPRQAPSLRSVDAPVPEKAETASPIYLLTDEQLDRHQSFTNPYAVANASCIATALQNECEQADRVVYPIHVESDAFPDIPFERTIQHIAEFVETELECMVGDCTFYYSGNRSIHAHIPRVVTTERTRERLKERAARFSEEVGSEFDLGIYSRKRQFRLPGVLHPKTGFPKVEVEPEWEHDRIIQEATNSTPKRPATYAEVLLSVFGPPRRQNAESVPSIGPNAPALLQKLGGDLAVLSFGNTQWVIDCPLIEQEQHPTNPTDVPRWAQYNYHEFSPYAHSSGNGRSVAVVKVKGGAFARRGKRNAATMVPAYFYGARGCNGGEFTKADEHAPLQLSDRDFEKWEFHNGDPVVIIGGQSRSSRIFTVESWQATVAGHALTGKEGSRQAALDYLVDEGYDVGRGGASETTSASETTRSKKRRDNIPPIRTPRSKAAKLQQQAEQEGIETLTHMEKWRVACRLLLYGWNPAWEWFQSQFGAEFSPELTREQFQSVIGSFPADYDHVEIPANL</sequence>
<comment type="caution">
    <text evidence="2">The sequence shown here is derived from an EMBL/GenBank/DDBJ whole genome shotgun (WGS) entry which is preliminary data.</text>
</comment>